<feature type="region of interest" description="Disordered" evidence="1">
    <location>
        <begin position="105"/>
        <end position="129"/>
    </location>
</feature>
<proteinExistence type="predicted"/>
<reference evidence="2 3" key="1">
    <citation type="submission" date="2023-01" db="EMBL/GenBank/DDBJ databases">
        <title>Novel species of the genus Vogesella isolated from rivers.</title>
        <authorList>
            <person name="Lu H."/>
        </authorList>
    </citation>
    <scope>NUCLEOTIDE SEQUENCE [LARGE SCALE GENOMIC DNA]</scope>
    <source>
        <strain evidence="2 3">DC21W</strain>
    </source>
</reference>
<name>A0ABT5J2J7_9NEIS</name>
<comment type="caution">
    <text evidence="2">The sequence shown here is derived from an EMBL/GenBank/DDBJ whole genome shotgun (WGS) entry which is preliminary data.</text>
</comment>
<evidence type="ECO:0000313" key="3">
    <source>
        <dbReference type="Proteomes" id="UP001219956"/>
    </source>
</evidence>
<dbReference type="RefSeq" id="WP_272753088.1">
    <property type="nucleotide sequence ID" value="NZ_JAQQLF010000027.1"/>
</dbReference>
<evidence type="ECO:0000313" key="2">
    <source>
        <dbReference type="EMBL" id="MDC7718877.1"/>
    </source>
</evidence>
<protein>
    <submittedName>
        <fullName evidence="2">Uncharacterized protein</fullName>
    </submittedName>
</protein>
<organism evidence="2 3">
    <name type="scientific">Vogesella aquatica</name>
    <dbReference type="NCBI Taxonomy" id="2984206"/>
    <lineage>
        <taxon>Bacteria</taxon>
        <taxon>Pseudomonadati</taxon>
        <taxon>Pseudomonadota</taxon>
        <taxon>Betaproteobacteria</taxon>
        <taxon>Neisseriales</taxon>
        <taxon>Chromobacteriaceae</taxon>
        <taxon>Vogesella</taxon>
    </lineage>
</organism>
<sequence length="129" mass="14734">MPGTDHFKCRTLRLAKPEQTHRAAKLLAEAFGIRTRADAQSGHLTLLYTLPQHSLLQLVHHLEQAGIALARHPIHRLQCQLACYCEQVQLDNLQCPPHATKGREAFSHIYQQHPHGDRDDTPEELRLEK</sequence>
<keyword evidence="3" id="KW-1185">Reference proteome</keyword>
<evidence type="ECO:0000256" key="1">
    <source>
        <dbReference type="SAM" id="MobiDB-lite"/>
    </source>
</evidence>
<dbReference type="Proteomes" id="UP001219956">
    <property type="component" value="Unassembled WGS sequence"/>
</dbReference>
<feature type="compositionally biased region" description="Basic and acidic residues" evidence="1">
    <location>
        <begin position="114"/>
        <end position="129"/>
    </location>
</feature>
<dbReference type="EMBL" id="JAQQLF010000027">
    <property type="protein sequence ID" value="MDC7718877.1"/>
    <property type="molecule type" value="Genomic_DNA"/>
</dbReference>
<gene>
    <name evidence="2" type="ORF">PQU95_16875</name>
</gene>
<accession>A0ABT5J2J7</accession>